<keyword evidence="2" id="KW-1185">Reference proteome</keyword>
<comment type="caution">
    <text evidence="1">The sequence shown here is derived from an EMBL/GenBank/DDBJ whole genome shotgun (WGS) entry which is preliminary data.</text>
</comment>
<sequence length="180" mass="21691">MADPIEDAKKYSEILTKILNKKDDDKVSKSIKKIKKLNSEILKFFSNKKSYEAFIEIFESNHKNLRKWKKLNKQINVLNYHNFRQILDILEFYENLPNLHEIEQHLKEGFTDKCEKLKKKIESAGITIKEEQKTDEQFKQEINTFFEEEAKIKSNKETKMSKGWKYIRNKLLHKNYDELD</sequence>
<organism evidence="1 2">
    <name type="scientific">Meloidogyne graminicola</name>
    <dbReference type="NCBI Taxonomy" id="189291"/>
    <lineage>
        <taxon>Eukaryota</taxon>
        <taxon>Metazoa</taxon>
        <taxon>Ecdysozoa</taxon>
        <taxon>Nematoda</taxon>
        <taxon>Chromadorea</taxon>
        <taxon>Rhabditida</taxon>
        <taxon>Tylenchina</taxon>
        <taxon>Tylenchomorpha</taxon>
        <taxon>Tylenchoidea</taxon>
        <taxon>Meloidogynidae</taxon>
        <taxon>Meloidogyninae</taxon>
        <taxon>Meloidogyne</taxon>
    </lineage>
</organism>
<dbReference type="AlphaFoldDB" id="A0A8S9ZI81"/>
<dbReference type="EMBL" id="JABEBT010000088">
    <property type="protein sequence ID" value="KAF7632980.1"/>
    <property type="molecule type" value="Genomic_DNA"/>
</dbReference>
<protein>
    <submittedName>
        <fullName evidence="1">Uncharacterized protein</fullName>
    </submittedName>
</protein>
<dbReference type="Proteomes" id="UP000605970">
    <property type="component" value="Unassembled WGS sequence"/>
</dbReference>
<name>A0A8S9ZI81_9BILA</name>
<proteinExistence type="predicted"/>
<accession>A0A8S9ZI81</accession>
<evidence type="ECO:0000313" key="1">
    <source>
        <dbReference type="EMBL" id="KAF7632980.1"/>
    </source>
</evidence>
<reference evidence="1" key="1">
    <citation type="journal article" date="2020" name="Ecol. Evol.">
        <title>Genome structure and content of the rice root-knot nematode (Meloidogyne graminicola).</title>
        <authorList>
            <person name="Phan N.T."/>
            <person name="Danchin E.G.J."/>
            <person name="Klopp C."/>
            <person name="Perfus-Barbeoch L."/>
            <person name="Kozlowski D.K."/>
            <person name="Koutsovoulos G.D."/>
            <person name="Lopez-Roques C."/>
            <person name="Bouchez O."/>
            <person name="Zahm M."/>
            <person name="Besnard G."/>
            <person name="Bellafiore S."/>
        </authorList>
    </citation>
    <scope>NUCLEOTIDE SEQUENCE</scope>
    <source>
        <strain evidence="1">VN-18</strain>
    </source>
</reference>
<evidence type="ECO:0000313" key="2">
    <source>
        <dbReference type="Proteomes" id="UP000605970"/>
    </source>
</evidence>
<gene>
    <name evidence="1" type="ORF">Mgra_00007626</name>
</gene>